<comment type="caution">
    <text evidence="8">The sequence shown here is derived from an EMBL/GenBank/DDBJ whole genome shotgun (WGS) entry which is preliminary data.</text>
</comment>
<dbReference type="Proteomes" id="UP000424527">
    <property type="component" value="Unassembled WGS sequence"/>
</dbReference>
<keyword evidence="9" id="KW-1185">Reference proteome</keyword>
<feature type="compositionally biased region" description="Basic and acidic residues" evidence="6">
    <location>
        <begin position="349"/>
        <end position="363"/>
    </location>
</feature>
<dbReference type="Pfam" id="PF18697">
    <property type="entry name" value="MLVIN_C"/>
    <property type="match status" value="1"/>
</dbReference>
<keyword evidence="3" id="KW-0540">Nuclease</keyword>
<feature type="region of interest" description="Disordered" evidence="6">
    <location>
        <begin position="272"/>
        <end position="363"/>
    </location>
</feature>
<feature type="region of interest" description="Disordered" evidence="6">
    <location>
        <begin position="188"/>
        <end position="213"/>
    </location>
</feature>
<gene>
    <name evidence="8" type="ORF">D5F01_LYC19147</name>
</gene>
<proteinExistence type="predicted"/>
<keyword evidence="2" id="KW-0548">Nucleotidyltransferase</keyword>
<evidence type="ECO:0000256" key="5">
    <source>
        <dbReference type="ARBA" id="ARBA00022801"/>
    </source>
</evidence>
<dbReference type="InterPro" id="IPR012337">
    <property type="entry name" value="RNaseH-like_sf"/>
</dbReference>
<sequence length="363" mass="40076">MATISVQGTGEPPEGPGTGVLGVPRKSVGKVSAGSVRAGRRSNNRAVWKGRGFKKTDGSPIQHHAQIVKLLQAMMKPKEIAIAKCAAHRTDMSRITQGNRAADEAAKAVIGADKPGKVLLVTHEIELEDKITPRDVILMQEAVNAIDKQLWVDRGASQDSTGLWRNHEGLIVAPPDLLGLMIQEAHGQAHVARGEEHQQQESGEENRELEKNSVRPGDKVFVKVFRRKWFNARREGPFEVVRCTGTAVQVKGSPTWYHLSHCVKAPEEETLQLGNEDGNDPEEQTDHVSDGIRPDLSADGQEKRFREVDLQYAPEGSNPPEKVPPEVPEECDAPSRVLRSASKPRSPRPVREKIKPKRYRDCS</sequence>
<dbReference type="GO" id="GO:0004519">
    <property type="term" value="F:endonuclease activity"/>
    <property type="evidence" value="ECO:0007669"/>
    <property type="project" value="UniProtKB-KW"/>
</dbReference>
<evidence type="ECO:0000256" key="6">
    <source>
        <dbReference type="SAM" id="MobiDB-lite"/>
    </source>
</evidence>
<reference evidence="8 9" key="1">
    <citation type="submission" date="2019-07" db="EMBL/GenBank/DDBJ databases">
        <title>Chromosome genome assembly for large yellow croaker.</title>
        <authorList>
            <person name="Xiao S."/>
        </authorList>
    </citation>
    <scope>NUCLEOTIDE SEQUENCE [LARGE SCALE GENOMIC DNA]</scope>
    <source>
        <strain evidence="8">JMULYC20181020</strain>
        <tissue evidence="8">Muscle</tissue>
    </source>
</reference>
<name>A0A6G0HRE1_LARCR</name>
<dbReference type="Gene3D" id="2.30.30.850">
    <property type="match status" value="1"/>
</dbReference>
<evidence type="ECO:0000256" key="1">
    <source>
        <dbReference type="ARBA" id="ARBA00022679"/>
    </source>
</evidence>
<evidence type="ECO:0000259" key="7">
    <source>
        <dbReference type="Pfam" id="PF18697"/>
    </source>
</evidence>
<keyword evidence="1" id="KW-0808">Transferase</keyword>
<dbReference type="InterPro" id="IPR036397">
    <property type="entry name" value="RNaseH_sf"/>
</dbReference>
<feature type="compositionally biased region" description="Basic and acidic residues" evidence="6">
    <location>
        <begin position="284"/>
        <end position="293"/>
    </location>
</feature>
<dbReference type="EMBL" id="REGW02000019">
    <property type="protein sequence ID" value="KAE8281764.1"/>
    <property type="molecule type" value="Genomic_DNA"/>
</dbReference>
<evidence type="ECO:0000256" key="2">
    <source>
        <dbReference type="ARBA" id="ARBA00022695"/>
    </source>
</evidence>
<keyword evidence="4" id="KW-0255">Endonuclease</keyword>
<dbReference type="GO" id="GO:0003676">
    <property type="term" value="F:nucleic acid binding"/>
    <property type="evidence" value="ECO:0007669"/>
    <property type="project" value="InterPro"/>
</dbReference>
<accession>A0A6G0HRE1</accession>
<feature type="compositionally biased region" description="Basic and acidic residues" evidence="6">
    <location>
        <begin position="192"/>
        <end position="213"/>
    </location>
</feature>
<keyword evidence="5" id="KW-0378">Hydrolase</keyword>
<dbReference type="Gene3D" id="3.30.420.10">
    <property type="entry name" value="Ribonuclease H-like superfamily/Ribonuclease H"/>
    <property type="match status" value="1"/>
</dbReference>
<organism evidence="8 9">
    <name type="scientific">Larimichthys crocea</name>
    <name type="common">Large yellow croaker</name>
    <name type="synonym">Pseudosciaena crocea</name>
    <dbReference type="NCBI Taxonomy" id="215358"/>
    <lineage>
        <taxon>Eukaryota</taxon>
        <taxon>Metazoa</taxon>
        <taxon>Chordata</taxon>
        <taxon>Craniata</taxon>
        <taxon>Vertebrata</taxon>
        <taxon>Euteleostomi</taxon>
        <taxon>Actinopterygii</taxon>
        <taxon>Neopterygii</taxon>
        <taxon>Teleostei</taxon>
        <taxon>Neoteleostei</taxon>
        <taxon>Acanthomorphata</taxon>
        <taxon>Eupercaria</taxon>
        <taxon>Sciaenidae</taxon>
        <taxon>Larimichthys</taxon>
    </lineage>
</organism>
<protein>
    <recommendedName>
        <fullName evidence="7">Murine leukemia virus integrase C-terminal domain-containing protein</fullName>
    </recommendedName>
</protein>
<feature type="compositionally biased region" description="Basic and acidic residues" evidence="6">
    <location>
        <begin position="300"/>
        <end position="309"/>
    </location>
</feature>
<evidence type="ECO:0000256" key="3">
    <source>
        <dbReference type="ARBA" id="ARBA00022722"/>
    </source>
</evidence>
<feature type="region of interest" description="Disordered" evidence="6">
    <location>
        <begin position="1"/>
        <end position="45"/>
    </location>
</feature>
<evidence type="ECO:0000313" key="9">
    <source>
        <dbReference type="Proteomes" id="UP000424527"/>
    </source>
</evidence>
<evidence type="ECO:0000313" key="8">
    <source>
        <dbReference type="EMBL" id="KAE8281764.1"/>
    </source>
</evidence>
<dbReference type="AlphaFoldDB" id="A0A6G0HRE1"/>
<dbReference type="SUPFAM" id="SSF53098">
    <property type="entry name" value="Ribonuclease H-like"/>
    <property type="match status" value="1"/>
</dbReference>
<dbReference type="InterPro" id="IPR040643">
    <property type="entry name" value="MLVIN_C"/>
</dbReference>
<feature type="domain" description="Murine leukemia virus integrase C-terminal" evidence="7">
    <location>
        <begin position="215"/>
        <end position="265"/>
    </location>
</feature>
<dbReference type="GO" id="GO:0016787">
    <property type="term" value="F:hydrolase activity"/>
    <property type="evidence" value="ECO:0007669"/>
    <property type="project" value="UniProtKB-KW"/>
</dbReference>
<dbReference type="GO" id="GO:0016779">
    <property type="term" value="F:nucleotidyltransferase activity"/>
    <property type="evidence" value="ECO:0007669"/>
    <property type="project" value="UniProtKB-KW"/>
</dbReference>
<evidence type="ECO:0000256" key="4">
    <source>
        <dbReference type="ARBA" id="ARBA00022759"/>
    </source>
</evidence>